<comment type="caution">
    <text evidence="1">The sequence shown here is derived from an EMBL/GenBank/DDBJ whole genome shotgun (WGS) entry which is preliminary data.</text>
</comment>
<protein>
    <submittedName>
        <fullName evidence="1">Uncharacterized protein</fullName>
    </submittedName>
</protein>
<dbReference type="EMBL" id="CM043800">
    <property type="protein sequence ID" value="KAI4812008.1"/>
    <property type="molecule type" value="Genomic_DNA"/>
</dbReference>
<dbReference type="Proteomes" id="UP001057452">
    <property type="component" value="Chromosome 16"/>
</dbReference>
<accession>A0ACB9WGN8</accession>
<name>A0ACB9WGN8_CHAAC</name>
<gene>
    <name evidence="1" type="ORF">KUCAC02_014865</name>
</gene>
<evidence type="ECO:0000313" key="1">
    <source>
        <dbReference type="EMBL" id="KAI4812008.1"/>
    </source>
</evidence>
<keyword evidence="2" id="KW-1185">Reference proteome</keyword>
<reference evidence="1" key="1">
    <citation type="submission" date="2022-05" db="EMBL/GenBank/DDBJ databases">
        <title>Chromosome-level genome of Chaenocephalus aceratus.</title>
        <authorList>
            <person name="Park H."/>
        </authorList>
    </citation>
    <scope>NUCLEOTIDE SEQUENCE</scope>
    <source>
        <strain evidence="1">KU_202001</strain>
    </source>
</reference>
<organism evidence="1 2">
    <name type="scientific">Chaenocephalus aceratus</name>
    <name type="common">Blackfin icefish</name>
    <name type="synonym">Chaenichthys aceratus</name>
    <dbReference type="NCBI Taxonomy" id="36190"/>
    <lineage>
        <taxon>Eukaryota</taxon>
        <taxon>Metazoa</taxon>
        <taxon>Chordata</taxon>
        <taxon>Craniata</taxon>
        <taxon>Vertebrata</taxon>
        <taxon>Euteleostomi</taxon>
        <taxon>Actinopterygii</taxon>
        <taxon>Neopterygii</taxon>
        <taxon>Teleostei</taxon>
        <taxon>Neoteleostei</taxon>
        <taxon>Acanthomorphata</taxon>
        <taxon>Eupercaria</taxon>
        <taxon>Perciformes</taxon>
        <taxon>Notothenioidei</taxon>
        <taxon>Channichthyidae</taxon>
        <taxon>Chaenocephalus</taxon>
    </lineage>
</organism>
<proteinExistence type="predicted"/>
<sequence length="138" mass="15417">MSDSDGGIEGRQRRDAEGESVTDNTGDREEEGGRNDRAQKDSETGLSGERDRIQSGEEGFVTLSSGGDDERDEEEAFEDCREFLESSHDALQMREGGDKKGWTVGKEDVVDEDEEKKKQKYVFSVIGVKHQQDVPVTR</sequence>
<evidence type="ECO:0000313" key="2">
    <source>
        <dbReference type="Proteomes" id="UP001057452"/>
    </source>
</evidence>